<evidence type="ECO:0000313" key="3">
    <source>
        <dbReference type="Proteomes" id="UP000740926"/>
    </source>
</evidence>
<protein>
    <recommendedName>
        <fullName evidence="4">Secreted protein</fullName>
    </recommendedName>
</protein>
<name>A0A9P6Z609_9FUNG</name>
<evidence type="ECO:0000256" key="1">
    <source>
        <dbReference type="SAM" id="SignalP"/>
    </source>
</evidence>
<keyword evidence="1" id="KW-0732">Signal</keyword>
<reference evidence="2 3" key="1">
    <citation type="journal article" date="2020" name="Microb. Genom.">
        <title>Genetic diversity of clinical and environmental Mucorales isolates obtained from an investigation of mucormycosis cases among solid organ transplant recipients.</title>
        <authorList>
            <person name="Nguyen M.H."/>
            <person name="Kaul D."/>
            <person name="Muto C."/>
            <person name="Cheng S.J."/>
            <person name="Richter R.A."/>
            <person name="Bruno V.M."/>
            <person name="Liu G."/>
            <person name="Beyhan S."/>
            <person name="Sundermann A.J."/>
            <person name="Mounaud S."/>
            <person name="Pasculle A.W."/>
            <person name="Nierman W.C."/>
            <person name="Driscoll E."/>
            <person name="Cumbie R."/>
            <person name="Clancy C.J."/>
            <person name="Dupont C.L."/>
        </authorList>
    </citation>
    <scope>NUCLEOTIDE SEQUENCE [LARGE SCALE GENOMIC DNA]</scope>
    <source>
        <strain evidence="2 3">GL24</strain>
    </source>
</reference>
<sequence length="187" mass="19766">MKLFVLLSCFITAAYAQVQSSTGLFNVSSPTPNAPYVASRVLPCVYTVSGDTNSNNLQLSISLNNGTKSIVINPSADISQGYSFQKNIGGVISYEHQFNYHIPINTKTGSYQVTFTDHVSETNLTIPITIGAAPPTSSIIIPSVSGSSTPVHSSSAPTALKSNSASNTLHISKALVFSALFFAIVNF</sequence>
<accession>A0A9P6Z609</accession>
<keyword evidence="3" id="KW-1185">Reference proteome</keyword>
<dbReference type="OMA" id="FFQATIT"/>
<evidence type="ECO:0000313" key="2">
    <source>
        <dbReference type="EMBL" id="KAG1571062.1"/>
    </source>
</evidence>
<organism evidence="2 3">
    <name type="scientific">Rhizopus delemar</name>
    <dbReference type="NCBI Taxonomy" id="936053"/>
    <lineage>
        <taxon>Eukaryota</taxon>
        <taxon>Fungi</taxon>
        <taxon>Fungi incertae sedis</taxon>
        <taxon>Mucoromycota</taxon>
        <taxon>Mucoromycotina</taxon>
        <taxon>Mucoromycetes</taxon>
        <taxon>Mucorales</taxon>
        <taxon>Mucorineae</taxon>
        <taxon>Rhizopodaceae</taxon>
        <taxon>Rhizopus</taxon>
    </lineage>
</organism>
<proteinExistence type="predicted"/>
<dbReference type="Proteomes" id="UP000740926">
    <property type="component" value="Unassembled WGS sequence"/>
</dbReference>
<comment type="caution">
    <text evidence="2">The sequence shown here is derived from an EMBL/GenBank/DDBJ whole genome shotgun (WGS) entry which is preliminary data.</text>
</comment>
<feature type="chain" id="PRO_5040413997" description="Secreted protein" evidence="1">
    <location>
        <begin position="17"/>
        <end position="187"/>
    </location>
</feature>
<dbReference type="AlphaFoldDB" id="A0A9P6Z609"/>
<evidence type="ECO:0008006" key="4">
    <source>
        <dbReference type="Google" id="ProtNLM"/>
    </source>
</evidence>
<dbReference type="EMBL" id="JAANIU010000621">
    <property type="protein sequence ID" value="KAG1571062.1"/>
    <property type="molecule type" value="Genomic_DNA"/>
</dbReference>
<gene>
    <name evidence="2" type="ORF">G6F50_004930</name>
</gene>
<feature type="signal peptide" evidence="1">
    <location>
        <begin position="1"/>
        <end position="16"/>
    </location>
</feature>